<proteinExistence type="predicted"/>
<sequence length="116" mass="13018">MFWRKKKYNMEMLKMIKPTSKVALKMQTLMIAKGNVEEAEKLYDFLAKDMEELPTFDVAPPTTMQQVRDTAGTIFGWVKENQNDIMQGIEFLKSLKKGGGMPPSGAAPVSPPLPPL</sequence>
<protein>
    <submittedName>
        <fullName evidence="2">Uncharacterized protein</fullName>
    </submittedName>
</protein>
<evidence type="ECO:0000313" key="2">
    <source>
        <dbReference type="EMBL" id="DAD81700.1"/>
    </source>
</evidence>
<reference evidence="2" key="1">
    <citation type="journal article" date="2021" name="Proc. Natl. Acad. Sci. U.S.A.">
        <title>A Catalog of Tens of Thousands of Viruses from Human Metagenomes Reveals Hidden Associations with Chronic Diseases.</title>
        <authorList>
            <person name="Tisza M.J."/>
            <person name="Buck C.B."/>
        </authorList>
    </citation>
    <scope>NUCLEOTIDE SEQUENCE</scope>
    <source>
        <strain evidence="2">Ct9Ns12</strain>
    </source>
</reference>
<name>A0A8S5MHL0_9CAUD</name>
<organism evidence="2">
    <name type="scientific">Myoviridae sp. ct9Ns12</name>
    <dbReference type="NCBI Taxonomy" id="2826626"/>
    <lineage>
        <taxon>Viruses</taxon>
        <taxon>Duplodnaviria</taxon>
        <taxon>Heunggongvirae</taxon>
        <taxon>Uroviricota</taxon>
        <taxon>Caudoviricetes</taxon>
    </lineage>
</organism>
<feature type="region of interest" description="Disordered" evidence="1">
    <location>
        <begin position="96"/>
        <end position="116"/>
    </location>
</feature>
<evidence type="ECO:0000256" key="1">
    <source>
        <dbReference type="SAM" id="MobiDB-lite"/>
    </source>
</evidence>
<dbReference type="EMBL" id="BK014906">
    <property type="protein sequence ID" value="DAD81700.1"/>
    <property type="molecule type" value="Genomic_DNA"/>
</dbReference>
<accession>A0A8S5MHL0</accession>